<keyword evidence="1" id="KW-0812">Transmembrane</keyword>
<feature type="transmembrane region" description="Helical" evidence="1">
    <location>
        <begin position="77"/>
        <end position="97"/>
    </location>
</feature>
<name>A0A914CPA0_9BILA</name>
<sequence>MDIEIFEEDQHMHNDEADGIPVKRFLYVSRKNSYTDSSIPSLGAGLDCTCDKEDKNPKIRGQNMTFLKIKNFIKWTILNLIMFSYLLITFTIFYHLMEAKQVVFITNFTQQQDQLHGAIQKLNASPKRQNASLTIVLEKLCFYRNASGMR</sequence>
<evidence type="ECO:0000313" key="2">
    <source>
        <dbReference type="Proteomes" id="UP000887540"/>
    </source>
</evidence>
<protein>
    <submittedName>
        <fullName evidence="3">Uncharacterized protein</fullName>
    </submittedName>
</protein>
<accession>A0A914CPA0</accession>
<evidence type="ECO:0000313" key="3">
    <source>
        <dbReference type="WBParaSite" id="ACRNAN_scaffold12966.g10749.t1"/>
    </source>
</evidence>
<dbReference type="AlphaFoldDB" id="A0A914CPA0"/>
<proteinExistence type="predicted"/>
<keyword evidence="2" id="KW-1185">Reference proteome</keyword>
<dbReference type="Proteomes" id="UP000887540">
    <property type="component" value="Unplaced"/>
</dbReference>
<evidence type="ECO:0000256" key="1">
    <source>
        <dbReference type="SAM" id="Phobius"/>
    </source>
</evidence>
<keyword evidence="1" id="KW-1133">Transmembrane helix</keyword>
<reference evidence="3" key="1">
    <citation type="submission" date="2022-11" db="UniProtKB">
        <authorList>
            <consortium name="WormBaseParasite"/>
        </authorList>
    </citation>
    <scope>IDENTIFICATION</scope>
</reference>
<organism evidence="2 3">
    <name type="scientific">Acrobeloides nanus</name>
    <dbReference type="NCBI Taxonomy" id="290746"/>
    <lineage>
        <taxon>Eukaryota</taxon>
        <taxon>Metazoa</taxon>
        <taxon>Ecdysozoa</taxon>
        <taxon>Nematoda</taxon>
        <taxon>Chromadorea</taxon>
        <taxon>Rhabditida</taxon>
        <taxon>Tylenchina</taxon>
        <taxon>Cephalobomorpha</taxon>
        <taxon>Cephaloboidea</taxon>
        <taxon>Cephalobidae</taxon>
        <taxon>Acrobeloides</taxon>
    </lineage>
</organism>
<keyword evidence="1" id="KW-0472">Membrane</keyword>
<dbReference type="WBParaSite" id="ACRNAN_scaffold12966.g10749.t1">
    <property type="protein sequence ID" value="ACRNAN_scaffold12966.g10749.t1"/>
    <property type="gene ID" value="ACRNAN_scaffold12966.g10749"/>
</dbReference>